<dbReference type="Proteomes" id="UP000252172">
    <property type="component" value="Unassembled WGS sequence"/>
</dbReference>
<name>A0A368N0B2_9FLAO</name>
<dbReference type="Pfam" id="PF01636">
    <property type="entry name" value="APH"/>
    <property type="match status" value="1"/>
</dbReference>
<dbReference type="EMBL" id="QPIE01000003">
    <property type="protein sequence ID" value="RCU43523.1"/>
    <property type="molecule type" value="Genomic_DNA"/>
</dbReference>
<evidence type="ECO:0000259" key="1">
    <source>
        <dbReference type="Pfam" id="PF01636"/>
    </source>
</evidence>
<dbReference type="Gene3D" id="3.90.1200.10">
    <property type="match status" value="1"/>
</dbReference>
<dbReference type="InterPro" id="IPR011009">
    <property type="entry name" value="Kinase-like_dom_sf"/>
</dbReference>
<evidence type="ECO:0000313" key="3">
    <source>
        <dbReference type="Proteomes" id="UP000252172"/>
    </source>
</evidence>
<dbReference type="AlphaFoldDB" id="A0A368N0B2"/>
<evidence type="ECO:0000313" key="2">
    <source>
        <dbReference type="EMBL" id="RCU43523.1"/>
    </source>
</evidence>
<organism evidence="2 3">
    <name type="scientific">Chryseobacterium lacus</name>
    <dbReference type="NCBI Taxonomy" id="2058346"/>
    <lineage>
        <taxon>Bacteria</taxon>
        <taxon>Pseudomonadati</taxon>
        <taxon>Bacteroidota</taxon>
        <taxon>Flavobacteriia</taxon>
        <taxon>Flavobacteriales</taxon>
        <taxon>Weeksellaceae</taxon>
        <taxon>Chryseobacterium group</taxon>
        <taxon>Chryseobacterium</taxon>
    </lineage>
</organism>
<dbReference type="InterPro" id="IPR002575">
    <property type="entry name" value="Aminoglycoside_PTrfase"/>
</dbReference>
<gene>
    <name evidence="2" type="ORF">DQ356_05005</name>
</gene>
<dbReference type="OrthoDB" id="9784461at2"/>
<accession>A0A368N0B2</accession>
<sequence length="339" mass="39881">MEKARYFFEQYIQGKASRFTALPQSGSSRKNFVGATADRQYIITFNENLAENESFFYFSKVFSKLNLNTPKVLAISDDRKIYIQEYLADQTLSEIIEKEGLSNNVKNLVKVSLLRLFEMQQATLHQIDYSKTFEYSVYDTIPISNDLNYFKFLFVDILEIPYHKTKLITEFRHLEEAIANLGPKSIMIRDFQARNIMAAKNEIYFIDYQSAMNGPRMYDVISFLYQAKANFPESFRQQMMDYFISLFKDEKEKKQLRTSIMPLRLIRSLQVLGAYGFRGLVQKKPHFRQSIGQGLKNLKTIEKTWPEINQYPELRKLIFSLNSDSILEKIHHFNNDINP</sequence>
<keyword evidence="2" id="KW-0808">Transferase</keyword>
<feature type="domain" description="Aminoglycoside phosphotransferase" evidence="1">
    <location>
        <begin position="23"/>
        <end position="242"/>
    </location>
</feature>
<proteinExistence type="predicted"/>
<reference evidence="2 3" key="1">
    <citation type="submission" date="2018-07" db="EMBL/GenBank/DDBJ databases">
        <title>Chryseobacterium lacus sp. nov., isolated from lake water.</title>
        <authorList>
            <person name="Li C.-M."/>
        </authorList>
    </citation>
    <scope>NUCLEOTIDE SEQUENCE [LARGE SCALE GENOMIC DNA]</scope>
    <source>
        <strain evidence="2 3">YLOS41</strain>
    </source>
</reference>
<protein>
    <submittedName>
        <fullName evidence="2">Aminoglycoside phosphotransferase family protein</fullName>
    </submittedName>
</protein>
<comment type="caution">
    <text evidence="2">The sequence shown here is derived from an EMBL/GenBank/DDBJ whole genome shotgun (WGS) entry which is preliminary data.</text>
</comment>
<keyword evidence="3" id="KW-1185">Reference proteome</keyword>
<dbReference type="SUPFAM" id="SSF56112">
    <property type="entry name" value="Protein kinase-like (PK-like)"/>
    <property type="match status" value="1"/>
</dbReference>
<dbReference type="GO" id="GO:0016740">
    <property type="term" value="F:transferase activity"/>
    <property type="evidence" value="ECO:0007669"/>
    <property type="project" value="UniProtKB-KW"/>
</dbReference>